<feature type="domain" description="Transcription elongation factor GreA/GreB C-terminal" evidence="1">
    <location>
        <begin position="23"/>
        <end position="105"/>
    </location>
</feature>
<comment type="caution">
    <text evidence="2">The sequence shown here is derived from an EMBL/GenBank/DDBJ whole genome shotgun (WGS) entry which is preliminary data.</text>
</comment>
<organism evidence="2">
    <name type="scientific">uncultured bacterium</name>
    <name type="common">gcode 4</name>
    <dbReference type="NCBI Taxonomy" id="1234023"/>
    <lineage>
        <taxon>Bacteria</taxon>
        <taxon>environmental samples</taxon>
    </lineage>
</organism>
<accession>K1Z4R2</accession>
<dbReference type="Gene3D" id="3.10.50.30">
    <property type="entry name" value="Transcription elongation factor, GreA/GreB, C-terminal domain"/>
    <property type="match status" value="1"/>
</dbReference>
<dbReference type="AlphaFoldDB" id="K1Z4R2"/>
<name>K1Z4R2_9BACT</name>
<sequence length="105" mass="12218">ISEIETLIEDVEIIKEEKKSKSDKMIDYGSKVTIQMDDNDIYTVTVVGTWETTMGFDKNFKTEKDSIKISLESPIGLAIKWKKAWDIAKMRLNNERKEFKILDVK</sequence>
<dbReference type="GO" id="GO:0032784">
    <property type="term" value="P:regulation of DNA-templated transcription elongation"/>
    <property type="evidence" value="ECO:0007669"/>
    <property type="project" value="InterPro"/>
</dbReference>
<dbReference type="SUPFAM" id="SSF54534">
    <property type="entry name" value="FKBP-like"/>
    <property type="match status" value="1"/>
</dbReference>
<dbReference type="InterPro" id="IPR036953">
    <property type="entry name" value="GreA/GreB_C_sf"/>
</dbReference>
<reference evidence="2" key="1">
    <citation type="journal article" date="2012" name="Science">
        <title>Fermentation, hydrogen, and sulfur metabolism in multiple uncultivated bacterial phyla.</title>
        <authorList>
            <person name="Wrighton K.C."/>
            <person name="Thomas B.C."/>
            <person name="Sharon I."/>
            <person name="Miller C.S."/>
            <person name="Castelle C.J."/>
            <person name="VerBerkmoes N.C."/>
            <person name="Wilkins M.J."/>
            <person name="Hettich R.L."/>
            <person name="Lipton M.S."/>
            <person name="Williams K.H."/>
            <person name="Long P.E."/>
            <person name="Banfield J.F."/>
        </authorList>
    </citation>
    <scope>NUCLEOTIDE SEQUENCE [LARGE SCALE GENOMIC DNA]</scope>
</reference>
<proteinExistence type="predicted"/>
<evidence type="ECO:0000259" key="1">
    <source>
        <dbReference type="Pfam" id="PF01272"/>
    </source>
</evidence>
<evidence type="ECO:0000313" key="2">
    <source>
        <dbReference type="EMBL" id="EKD44246.1"/>
    </source>
</evidence>
<dbReference type="GO" id="GO:0003677">
    <property type="term" value="F:DNA binding"/>
    <property type="evidence" value="ECO:0007669"/>
    <property type="project" value="InterPro"/>
</dbReference>
<dbReference type="InterPro" id="IPR001437">
    <property type="entry name" value="Tscrpt_elong_fac_GreA/B_C"/>
</dbReference>
<dbReference type="Pfam" id="PF01272">
    <property type="entry name" value="GreA_GreB"/>
    <property type="match status" value="1"/>
</dbReference>
<gene>
    <name evidence="2" type="ORF">ACD_71C00198G0001</name>
</gene>
<dbReference type="EMBL" id="AMFJ01028929">
    <property type="protein sequence ID" value="EKD44246.1"/>
    <property type="molecule type" value="Genomic_DNA"/>
</dbReference>
<feature type="non-terminal residue" evidence="2">
    <location>
        <position position="1"/>
    </location>
</feature>
<protein>
    <recommendedName>
        <fullName evidence="1">Transcription elongation factor GreA/GreB C-terminal domain-containing protein</fullName>
    </recommendedName>
</protein>